<feature type="non-terminal residue" evidence="1">
    <location>
        <position position="104"/>
    </location>
</feature>
<proteinExistence type="predicted"/>
<dbReference type="EMBL" id="UINC01217088">
    <property type="protein sequence ID" value="SVE43534.1"/>
    <property type="molecule type" value="Genomic_DNA"/>
</dbReference>
<accession>A0A383DGS9</accession>
<dbReference type="AlphaFoldDB" id="A0A383DGS9"/>
<gene>
    <name evidence="1" type="ORF">METZ01_LOCUS496388</name>
</gene>
<reference evidence="1" key="1">
    <citation type="submission" date="2018-05" db="EMBL/GenBank/DDBJ databases">
        <authorList>
            <person name="Lanie J.A."/>
            <person name="Ng W.-L."/>
            <person name="Kazmierczak K.M."/>
            <person name="Andrzejewski T.M."/>
            <person name="Davidsen T.M."/>
            <person name="Wayne K.J."/>
            <person name="Tettelin H."/>
            <person name="Glass J.I."/>
            <person name="Rusch D."/>
            <person name="Podicherti R."/>
            <person name="Tsui H.-C.T."/>
            <person name="Winkler M.E."/>
        </authorList>
    </citation>
    <scope>NUCLEOTIDE SEQUENCE</scope>
</reference>
<organism evidence="1">
    <name type="scientific">marine metagenome</name>
    <dbReference type="NCBI Taxonomy" id="408172"/>
    <lineage>
        <taxon>unclassified sequences</taxon>
        <taxon>metagenomes</taxon>
        <taxon>ecological metagenomes</taxon>
    </lineage>
</organism>
<protein>
    <submittedName>
        <fullName evidence="1">Uncharacterized protein</fullName>
    </submittedName>
</protein>
<name>A0A383DGS9_9ZZZZ</name>
<evidence type="ECO:0000313" key="1">
    <source>
        <dbReference type="EMBL" id="SVE43534.1"/>
    </source>
</evidence>
<sequence>MAEVDRVLKFGGLIYLNEFLPNKPVVSQSNHNKDVYIFKNDYSLFFSTYPWYKEIYRFVIKTEEGEDQQRYTSVIRKLNIEEVYTLKDSVTDIREGSSQDNYPP</sequence>